<proteinExistence type="predicted"/>
<organism evidence="1 2">
    <name type="scientific">Entomophthora muscae</name>
    <dbReference type="NCBI Taxonomy" id="34485"/>
    <lineage>
        <taxon>Eukaryota</taxon>
        <taxon>Fungi</taxon>
        <taxon>Fungi incertae sedis</taxon>
        <taxon>Zoopagomycota</taxon>
        <taxon>Entomophthoromycotina</taxon>
        <taxon>Entomophthoromycetes</taxon>
        <taxon>Entomophthorales</taxon>
        <taxon>Entomophthoraceae</taxon>
        <taxon>Entomophthora</taxon>
    </lineage>
</organism>
<accession>A0ACC2RFY3</accession>
<sequence>MLFLFLVPKLLLKLGFAYIILLGFTEQVIPHMGSWKPWVSAVNYMLRIAPVVYWVFQAFPLSLFEDEPDTTPDHVRNLLMIDPHNNLITPAHMPEVYNQSIVECY</sequence>
<dbReference type="Proteomes" id="UP001165960">
    <property type="component" value="Unassembled WGS sequence"/>
</dbReference>
<reference evidence="1" key="1">
    <citation type="submission" date="2022-04" db="EMBL/GenBank/DDBJ databases">
        <title>Genome of the entomopathogenic fungus Entomophthora muscae.</title>
        <authorList>
            <person name="Elya C."/>
            <person name="Lovett B.R."/>
            <person name="Lee E."/>
            <person name="Macias A.M."/>
            <person name="Hajek A.E."/>
            <person name="De Bivort B.L."/>
            <person name="Kasson M.T."/>
            <person name="De Fine Licht H.H."/>
            <person name="Stajich J.E."/>
        </authorList>
    </citation>
    <scope>NUCLEOTIDE SEQUENCE</scope>
    <source>
        <strain evidence="1">Berkeley</strain>
    </source>
</reference>
<comment type="caution">
    <text evidence="1">The sequence shown here is derived from an EMBL/GenBank/DDBJ whole genome shotgun (WGS) entry which is preliminary data.</text>
</comment>
<gene>
    <name evidence="1" type="ORF">DSO57_1029238</name>
</gene>
<name>A0ACC2RFY3_9FUNG</name>
<evidence type="ECO:0000313" key="1">
    <source>
        <dbReference type="EMBL" id="KAJ9048980.1"/>
    </source>
</evidence>
<evidence type="ECO:0000313" key="2">
    <source>
        <dbReference type="Proteomes" id="UP001165960"/>
    </source>
</evidence>
<dbReference type="EMBL" id="QTSX02007291">
    <property type="protein sequence ID" value="KAJ9048980.1"/>
    <property type="molecule type" value="Genomic_DNA"/>
</dbReference>
<protein>
    <submittedName>
        <fullName evidence="1">Uncharacterized protein</fullName>
    </submittedName>
</protein>
<keyword evidence="2" id="KW-1185">Reference proteome</keyword>